<evidence type="ECO:0000313" key="8">
    <source>
        <dbReference type="EMBL" id="TEB39227.1"/>
    </source>
</evidence>
<comment type="catalytic activity">
    <reaction evidence="6">
        <text>(R)-lactate + 2 Fe(III)-[cytochrome c] = 2 Fe(II)-[cytochrome c] + pyruvate + 2 H(+)</text>
        <dbReference type="Rhea" id="RHEA:13521"/>
        <dbReference type="Rhea" id="RHEA-COMP:10350"/>
        <dbReference type="Rhea" id="RHEA-COMP:14399"/>
        <dbReference type="ChEBI" id="CHEBI:15361"/>
        <dbReference type="ChEBI" id="CHEBI:15378"/>
        <dbReference type="ChEBI" id="CHEBI:16004"/>
        <dbReference type="ChEBI" id="CHEBI:29033"/>
        <dbReference type="ChEBI" id="CHEBI:29034"/>
        <dbReference type="EC" id="1.1.2.4"/>
    </reaction>
</comment>
<dbReference type="SUPFAM" id="SSF56176">
    <property type="entry name" value="FAD-binding/transporter-associated domain-like"/>
    <property type="match status" value="1"/>
</dbReference>
<dbReference type="InterPro" id="IPR016164">
    <property type="entry name" value="FAD-linked_Oxase-like_C"/>
</dbReference>
<dbReference type="FunFam" id="1.10.45.10:FF:000001">
    <property type="entry name" value="D-lactate dehydrogenase mitochondrial"/>
    <property type="match status" value="1"/>
</dbReference>
<dbReference type="InterPro" id="IPR016171">
    <property type="entry name" value="Vanillyl_alc_oxidase_C-sub2"/>
</dbReference>
<dbReference type="OrthoDB" id="5332616at2759"/>
<dbReference type="InterPro" id="IPR036318">
    <property type="entry name" value="FAD-bd_PCMH-like_sf"/>
</dbReference>
<dbReference type="FunFam" id="3.30.43.10:FF:000011">
    <property type="entry name" value="D-lactate dehydrogenase (Cytochrome)"/>
    <property type="match status" value="1"/>
</dbReference>
<dbReference type="InterPro" id="IPR004113">
    <property type="entry name" value="FAD-bd_oxidored_4_C"/>
</dbReference>
<dbReference type="InterPro" id="IPR051264">
    <property type="entry name" value="FAD-oxidored/transferase_4"/>
</dbReference>
<evidence type="ECO:0000256" key="3">
    <source>
        <dbReference type="ARBA" id="ARBA00022630"/>
    </source>
</evidence>
<dbReference type="InterPro" id="IPR016166">
    <property type="entry name" value="FAD-bd_PCMH"/>
</dbReference>
<dbReference type="PROSITE" id="PS51387">
    <property type="entry name" value="FAD_PCMH"/>
    <property type="match status" value="1"/>
</dbReference>
<sequence length="503" mass="54260">MLRARVATACRVHRSLPPSLRHARHASSLKLNSVGAEDIAYFSKILPPTSIISSLSSTPAAADELDQFNSDWIGRFKGHSTTVLKPKTTQEVSQIVKWCNDRKIGICPQGGNTGLVGGSVPVKDEVIVNLANMNKVRSFDPISGILVADAGCILQNLTDYVAPHHHIMPIDLGAKGSCQIGGNVSTNAGGLRLLRYGSLHGTVLGLEVVLPDGTVLDQLTTLRKDNTGYDIKQLFIGAEGTLGIVTGVSILTPPAPQASSNVILALPTFKNVLPLYQTVKRELSEILSAFEFIDRTAYDLAVKHGQGRALTEEEIDGAECFVLVETSGGRREHDEEKLNGLLENLLTADEPLINTGFVSLWALREGVTEAVSKEGKAYKYDISIPLSTFEDVVNSTREHLRSKGLLHEKAVKAVLGYGHVGDGNLHLNIVADAFLPEIQDALEPYIYEVVQSLRGSVSAEHGIGAMKTHALPYSKSQVSIGLMKKIKDVFDPNGIMNPGKVLE</sequence>
<dbReference type="Pfam" id="PF01565">
    <property type="entry name" value="FAD_binding_4"/>
    <property type="match status" value="1"/>
</dbReference>
<dbReference type="AlphaFoldDB" id="A0A4Y7TYH7"/>
<keyword evidence="3" id="KW-0285">Flavoprotein</keyword>
<accession>A0A4Y7TYH7</accession>
<dbReference type="PANTHER" id="PTHR43716">
    <property type="entry name" value="D-2-HYDROXYGLUTARATE DEHYDROGENASE, MITOCHONDRIAL"/>
    <property type="match status" value="1"/>
</dbReference>
<organism evidence="8 9">
    <name type="scientific">Coprinellus micaceus</name>
    <name type="common">Glistening ink-cap mushroom</name>
    <name type="synonym">Coprinus micaceus</name>
    <dbReference type="NCBI Taxonomy" id="71717"/>
    <lineage>
        <taxon>Eukaryota</taxon>
        <taxon>Fungi</taxon>
        <taxon>Dikarya</taxon>
        <taxon>Basidiomycota</taxon>
        <taxon>Agaricomycotina</taxon>
        <taxon>Agaricomycetes</taxon>
        <taxon>Agaricomycetidae</taxon>
        <taxon>Agaricales</taxon>
        <taxon>Agaricineae</taxon>
        <taxon>Psathyrellaceae</taxon>
        <taxon>Coprinellus</taxon>
    </lineage>
</organism>
<dbReference type="InterPro" id="IPR006094">
    <property type="entry name" value="Oxid_FAD_bind_N"/>
</dbReference>
<dbReference type="SUPFAM" id="SSF55103">
    <property type="entry name" value="FAD-linked oxidases, C-terminal domain"/>
    <property type="match status" value="1"/>
</dbReference>
<evidence type="ECO:0000259" key="7">
    <source>
        <dbReference type="PROSITE" id="PS51387"/>
    </source>
</evidence>
<evidence type="ECO:0000313" key="9">
    <source>
        <dbReference type="Proteomes" id="UP000298030"/>
    </source>
</evidence>
<proteinExistence type="inferred from homology"/>
<dbReference type="Gene3D" id="3.30.70.2740">
    <property type="match status" value="1"/>
</dbReference>
<dbReference type="Pfam" id="PF02913">
    <property type="entry name" value="FAD-oxidase_C"/>
    <property type="match status" value="1"/>
</dbReference>
<evidence type="ECO:0000256" key="5">
    <source>
        <dbReference type="ARBA" id="ARBA00023002"/>
    </source>
</evidence>
<evidence type="ECO:0000256" key="1">
    <source>
        <dbReference type="ARBA" id="ARBA00001974"/>
    </source>
</evidence>
<keyword evidence="9" id="KW-1185">Reference proteome</keyword>
<comment type="similarity">
    <text evidence="2">Belongs to the FAD-binding oxidoreductase/transferase type 4 family.</text>
</comment>
<dbReference type="InterPro" id="IPR016169">
    <property type="entry name" value="FAD-bd_PCMH_sub2"/>
</dbReference>
<keyword evidence="5" id="KW-0560">Oxidoreductase</keyword>
<comment type="cofactor">
    <cofactor evidence="1">
        <name>FAD</name>
        <dbReference type="ChEBI" id="CHEBI:57692"/>
    </cofactor>
</comment>
<dbReference type="Gene3D" id="1.10.45.10">
    <property type="entry name" value="Vanillyl-alcohol Oxidase, Chain A, domain 4"/>
    <property type="match status" value="1"/>
</dbReference>
<dbReference type="GO" id="GO:0071949">
    <property type="term" value="F:FAD binding"/>
    <property type="evidence" value="ECO:0007669"/>
    <property type="project" value="InterPro"/>
</dbReference>
<evidence type="ECO:0000256" key="2">
    <source>
        <dbReference type="ARBA" id="ARBA00008000"/>
    </source>
</evidence>
<dbReference type="STRING" id="71717.A0A4Y7TYH7"/>
<dbReference type="FunFam" id="3.30.465.10:FF:000001">
    <property type="entry name" value="D-2-hydroxyglutarate dehydrogenase, mitochondrial"/>
    <property type="match status" value="1"/>
</dbReference>
<reference evidence="8 9" key="1">
    <citation type="journal article" date="2019" name="Nat. Ecol. Evol.">
        <title>Megaphylogeny resolves global patterns of mushroom evolution.</title>
        <authorList>
            <person name="Varga T."/>
            <person name="Krizsan K."/>
            <person name="Foldi C."/>
            <person name="Dima B."/>
            <person name="Sanchez-Garcia M."/>
            <person name="Sanchez-Ramirez S."/>
            <person name="Szollosi G.J."/>
            <person name="Szarkandi J.G."/>
            <person name="Papp V."/>
            <person name="Albert L."/>
            <person name="Andreopoulos W."/>
            <person name="Angelini C."/>
            <person name="Antonin V."/>
            <person name="Barry K.W."/>
            <person name="Bougher N.L."/>
            <person name="Buchanan P."/>
            <person name="Buyck B."/>
            <person name="Bense V."/>
            <person name="Catcheside P."/>
            <person name="Chovatia M."/>
            <person name="Cooper J."/>
            <person name="Damon W."/>
            <person name="Desjardin D."/>
            <person name="Finy P."/>
            <person name="Geml J."/>
            <person name="Haridas S."/>
            <person name="Hughes K."/>
            <person name="Justo A."/>
            <person name="Karasinski D."/>
            <person name="Kautmanova I."/>
            <person name="Kiss B."/>
            <person name="Kocsube S."/>
            <person name="Kotiranta H."/>
            <person name="LaButti K.M."/>
            <person name="Lechner B.E."/>
            <person name="Liimatainen K."/>
            <person name="Lipzen A."/>
            <person name="Lukacs Z."/>
            <person name="Mihaltcheva S."/>
            <person name="Morgado L.N."/>
            <person name="Niskanen T."/>
            <person name="Noordeloos M.E."/>
            <person name="Ohm R.A."/>
            <person name="Ortiz-Santana B."/>
            <person name="Ovrebo C."/>
            <person name="Racz N."/>
            <person name="Riley R."/>
            <person name="Savchenko A."/>
            <person name="Shiryaev A."/>
            <person name="Soop K."/>
            <person name="Spirin V."/>
            <person name="Szebenyi C."/>
            <person name="Tomsovsky M."/>
            <person name="Tulloss R.E."/>
            <person name="Uehling J."/>
            <person name="Grigoriev I.V."/>
            <person name="Vagvolgyi C."/>
            <person name="Papp T."/>
            <person name="Martin F.M."/>
            <person name="Miettinen O."/>
            <person name="Hibbett D.S."/>
            <person name="Nagy L.G."/>
        </authorList>
    </citation>
    <scope>NUCLEOTIDE SEQUENCE [LARGE SCALE GENOMIC DNA]</scope>
    <source>
        <strain evidence="8 9">FP101781</strain>
    </source>
</reference>
<comment type="caution">
    <text evidence="8">The sequence shown here is derived from an EMBL/GenBank/DDBJ whole genome shotgun (WGS) entry which is preliminary data.</text>
</comment>
<keyword evidence="4" id="KW-0274">FAD</keyword>
<dbReference type="Gene3D" id="3.30.43.10">
    <property type="entry name" value="Uridine Diphospho-n-acetylenolpyruvylglucosamine Reductase, domain 2"/>
    <property type="match status" value="1"/>
</dbReference>
<protein>
    <submittedName>
        <fullName evidence="8">FAD-binding domain-containing protein</fullName>
    </submittedName>
</protein>
<dbReference type="Proteomes" id="UP000298030">
    <property type="component" value="Unassembled WGS sequence"/>
</dbReference>
<dbReference type="Gene3D" id="3.30.465.10">
    <property type="match status" value="1"/>
</dbReference>
<dbReference type="GO" id="GO:0005739">
    <property type="term" value="C:mitochondrion"/>
    <property type="evidence" value="ECO:0007669"/>
    <property type="project" value="TreeGrafter"/>
</dbReference>
<evidence type="ECO:0000256" key="4">
    <source>
        <dbReference type="ARBA" id="ARBA00022827"/>
    </source>
</evidence>
<dbReference type="EMBL" id="QPFP01000002">
    <property type="protein sequence ID" value="TEB39227.1"/>
    <property type="molecule type" value="Genomic_DNA"/>
</dbReference>
<dbReference type="GO" id="GO:0004458">
    <property type="term" value="F:D-lactate dehydrogenase (cytochrome) activity"/>
    <property type="evidence" value="ECO:0007669"/>
    <property type="project" value="UniProtKB-EC"/>
</dbReference>
<dbReference type="Gene3D" id="3.30.70.2190">
    <property type="match status" value="1"/>
</dbReference>
<name>A0A4Y7TYH7_COPMI</name>
<feature type="domain" description="FAD-binding PCMH-type" evidence="7">
    <location>
        <begin position="76"/>
        <end position="255"/>
    </location>
</feature>
<dbReference type="PANTHER" id="PTHR43716:SF1">
    <property type="entry name" value="D-2-HYDROXYGLUTARATE DEHYDROGENASE, MITOCHONDRIAL"/>
    <property type="match status" value="1"/>
</dbReference>
<evidence type="ECO:0000256" key="6">
    <source>
        <dbReference type="ARBA" id="ARBA00051436"/>
    </source>
</evidence>
<gene>
    <name evidence="8" type="ORF">FA13DRAFT_1761243</name>
</gene>
<dbReference type="InterPro" id="IPR016167">
    <property type="entry name" value="FAD-bd_PCMH_sub1"/>
</dbReference>